<feature type="domain" description="Solute-binding protein family 3/N-terminal" evidence="6">
    <location>
        <begin position="34"/>
        <end position="251"/>
    </location>
</feature>
<evidence type="ECO:0000313" key="8">
    <source>
        <dbReference type="Proteomes" id="UP000515292"/>
    </source>
</evidence>
<dbReference type="AlphaFoldDB" id="A0A7G5IKA7"/>
<comment type="subcellular location">
    <subcellularLocation>
        <location evidence="1">Cell envelope</location>
    </subcellularLocation>
</comment>
<comment type="similarity">
    <text evidence="2 4">Belongs to the bacterial solute-binding protein 3 family.</text>
</comment>
<dbReference type="EMBL" id="CP059851">
    <property type="protein sequence ID" value="QMW23799.1"/>
    <property type="molecule type" value="Genomic_DNA"/>
</dbReference>
<protein>
    <submittedName>
        <fullName evidence="7">Amino acid ABC transporter substrate-binding protein</fullName>
    </submittedName>
</protein>
<dbReference type="PROSITE" id="PS01039">
    <property type="entry name" value="SBP_BACTERIAL_3"/>
    <property type="match status" value="1"/>
</dbReference>
<dbReference type="Proteomes" id="UP000515292">
    <property type="component" value="Chromosome"/>
</dbReference>
<evidence type="ECO:0000256" key="2">
    <source>
        <dbReference type="ARBA" id="ARBA00010333"/>
    </source>
</evidence>
<name>A0A7G5IKA7_9SPHN</name>
<evidence type="ECO:0000256" key="1">
    <source>
        <dbReference type="ARBA" id="ARBA00004196"/>
    </source>
</evidence>
<dbReference type="InterPro" id="IPR018313">
    <property type="entry name" value="SBP_3_CS"/>
</dbReference>
<evidence type="ECO:0000256" key="3">
    <source>
        <dbReference type="ARBA" id="ARBA00022729"/>
    </source>
</evidence>
<feature type="chain" id="PRO_5028838216" evidence="5">
    <location>
        <begin position="21"/>
        <end position="269"/>
    </location>
</feature>
<gene>
    <name evidence="7" type="ORF">H3309_04780</name>
</gene>
<accession>A0A7G5IKA7</accession>
<evidence type="ECO:0000259" key="6">
    <source>
        <dbReference type="SMART" id="SM00062"/>
    </source>
</evidence>
<dbReference type="SUPFAM" id="SSF53850">
    <property type="entry name" value="Periplasmic binding protein-like II"/>
    <property type="match status" value="1"/>
</dbReference>
<dbReference type="KEGG" id="sand:H3309_04780"/>
<dbReference type="CDD" id="cd13530">
    <property type="entry name" value="PBP2_peptides_like"/>
    <property type="match status" value="1"/>
</dbReference>
<feature type="signal peptide" evidence="5">
    <location>
        <begin position="1"/>
        <end position="20"/>
    </location>
</feature>
<dbReference type="SMART" id="SM00062">
    <property type="entry name" value="PBPb"/>
    <property type="match status" value="1"/>
</dbReference>
<keyword evidence="3 5" id="KW-0732">Signal</keyword>
<dbReference type="PANTHER" id="PTHR35936:SF38">
    <property type="entry name" value="GLUTAMINE-BINDING PERIPLASMIC PROTEIN"/>
    <property type="match status" value="1"/>
</dbReference>
<dbReference type="PANTHER" id="PTHR35936">
    <property type="entry name" value="MEMBRANE-BOUND LYTIC MUREIN TRANSGLYCOSYLASE F"/>
    <property type="match status" value="1"/>
</dbReference>
<evidence type="ECO:0000256" key="4">
    <source>
        <dbReference type="RuleBase" id="RU003744"/>
    </source>
</evidence>
<dbReference type="Gene3D" id="3.40.190.10">
    <property type="entry name" value="Periplasmic binding protein-like II"/>
    <property type="match status" value="2"/>
</dbReference>
<keyword evidence="8" id="KW-1185">Reference proteome</keyword>
<organism evidence="7 8">
    <name type="scientific">Sandaracinobacteroides saxicola</name>
    <dbReference type="NCBI Taxonomy" id="2759707"/>
    <lineage>
        <taxon>Bacteria</taxon>
        <taxon>Pseudomonadati</taxon>
        <taxon>Pseudomonadota</taxon>
        <taxon>Alphaproteobacteria</taxon>
        <taxon>Sphingomonadales</taxon>
        <taxon>Sphingosinicellaceae</taxon>
        <taxon>Sandaracinobacteroides</taxon>
    </lineage>
</organism>
<dbReference type="RefSeq" id="WP_182297622.1">
    <property type="nucleotide sequence ID" value="NZ_CP059851.1"/>
</dbReference>
<sequence>MASAAVGGLLALGVVTTAPASADASLDRVLTQRNLVVAVALNAPWVLKRPDGSLAGYDIDIARALAKDLGVEARFVEMPFGNLVSGVAAGEADMGAAGLAITPERARAVVFSAPVGLTVVRTVAVRGSKGAMPADGAGRTIAVLAGSLDEAAARASYPKAKLLPFADSAQALAALVDGRADALVAKSPVPRMAARIYGGRFELTGTPLTKTAEALALRPDDVRLQRYVDNWIEARKVDGFLANLRQHWFVRFDWINEMQVGTKAAKASK</sequence>
<dbReference type="Pfam" id="PF00497">
    <property type="entry name" value="SBP_bac_3"/>
    <property type="match status" value="1"/>
</dbReference>
<dbReference type="GO" id="GO:0030313">
    <property type="term" value="C:cell envelope"/>
    <property type="evidence" value="ECO:0007669"/>
    <property type="project" value="UniProtKB-SubCell"/>
</dbReference>
<reference evidence="7 8" key="1">
    <citation type="submission" date="2020-07" db="EMBL/GenBank/DDBJ databases">
        <title>Complete genome sequence for Sandaracinobacter sp. M6.</title>
        <authorList>
            <person name="Tang Y."/>
            <person name="Liu Q."/>
            <person name="Guo Z."/>
            <person name="Lei P."/>
            <person name="Huang B."/>
        </authorList>
    </citation>
    <scope>NUCLEOTIDE SEQUENCE [LARGE SCALE GENOMIC DNA]</scope>
    <source>
        <strain evidence="7 8">M6</strain>
    </source>
</reference>
<dbReference type="InterPro" id="IPR001638">
    <property type="entry name" value="Solute-binding_3/MltF_N"/>
</dbReference>
<proteinExistence type="inferred from homology"/>
<evidence type="ECO:0000256" key="5">
    <source>
        <dbReference type="SAM" id="SignalP"/>
    </source>
</evidence>
<evidence type="ECO:0000313" key="7">
    <source>
        <dbReference type="EMBL" id="QMW23799.1"/>
    </source>
</evidence>